<dbReference type="Pfam" id="PF13474">
    <property type="entry name" value="SnoaL_3"/>
    <property type="match status" value="1"/>
</dbReference>
<dbReference type="InterPro" id="IPR032710">
    <property type="entry name" value="NTF2-like_dom_sf"/>
</dbReference>
<gene>
    <name evidence="2" type="ORF">ISU07_03085</name>
</gene>
<protein>
    <submittedName>
        <fullName evidence="2">Nuclear transport factor 2 family protein</fullName>
    </submittedName>
</protein>
<sequence length="139" mass="15728">MSTDDYDAETQAFLDDMWPRQLAAERAIHEGDPEPRKALWSHRDPVTLFGADLDCVTGWAAVGPAFDLVASWFRDCTAYDVELVAAGASGDLAYTVCFEHSTVTVDGEPRDYRLRVTHVYRREDGRWRFVHRHGDRGPA</sequence>
<evidence type="ECO:0000313" key="2">
    <source>
        <dbReference type="EMBL" id="MBF4762099.1"/>
    </source>
</evidence>
<comment type="caution">
    <text evidence="2">The sequence shown here is derived from an EMBL/GenBank/DDBJ whole genome shotgun (WGS) entry which is preliminary data.</text>
</comment>
<reference evidence="2" key="1">
    <citation type="submission" date="2020-11" db="EMBL/GenBank/DDBJ databases">
        <title>Nocardioides sp. nov., isolated from Soil of Cynanchum wilfordii Hemsley rhizosphere.</title>
        <authorList>
            <person name="Lee J.-S."/>
            <person name="Suh M.K."/>
            <person name="Kim J.-S."/>
        </authorList>
    </citation>
    <scope>NUCLEOTIDE SEQUENCE</scope>
    <source>
        <strain evidence="2">KCTC 19275</strain>
    </source>
</reference>
<feature type="domain" description="SnoaL-like" evidence="1">
    <location>
        <begin position="26"/>
        <end position="134"/>
    </location>
</feature>
<accession>A0A930V749</accession>
<dbReference type="RefSeq" id="WP_194705250.1">
    <property type="nucleotide sequence ID" value="NZ_JADKPN010000001.1"/>
</dbReference>
<dbReference type="AlphaFoldDB" id="A0A930V749"/>
<evidence type="ECO:0000259" key="1">
    <source>
        <dbReference type="Pfam" id="PF13474"/>
    </source>
</evidence>
<dbReference type="InterPro" id="IPR037401">
    <property type="entry name" value="SnoaL-like"/>
</dbReference>
<dbReference type="Proteomes" id="UP000640489">
    <property type="component" value="Unassembled WGS sequence"/>
</dbReference>
<dbReference type="EMBL" id="JADKPN010000001">
    <property type="protein sequence ID" value="MBF4762099.1"/>
    <property type="molecule type" value="Genomic_DNA"/>
</dbReference>
<keyword evidence="3" id="KW-1185">Reference proteome</keyword>
<evidence type="ECO:0000313" key="3">
    <source>
        <dbReference type="Proteomes" id="UP000640489"/>
    </source>
</evidence>
<name>A0A930V749_9ACTN</name>
<proteinExistence type="predicted"/>
<organism evidence="2 3">
    <name type="scientific">Nocardioides islandensis</name>
    <dbReference type="NCBI Taxonomy" id="433663"/>
    <lineage>
        <taxon>Bacteria</taxon>
        <taxon>Bacillati</taxon>
        <taxon>Actinomycetota</taxon>
        <taxon>Actinomycetes</taxon>
        <taxon>Propionibacteriales</taxon>
        <taxon>Nocardioidaceae</taxon>
        <taxon>Nocardioides</taxon>
    </lineage>
</organism>
<dbReference type="Gene3D" id="3.10.450.50">
    <property type="match status" value="1"/>
</dbReference>
<dbReference type="SUPFAM" id="SSF54427">
    <property type="entry name" value="NTF2-like"/>
    <property type="match status" value="1"/>
</dbReference>